<dbReference type="Proteomes" id="UP001172159">
    <property type="component" value="Unassembled WGS sequence"/>
</dbReference>
<dbReference type="AlphaFoldDB" id="A0AA40K422"/>
<evidence type="ECO:0000313" key="2">
    <source>
        <dbReference type="Proteomes" id="UP001172159"/>
    </source>
</evidence>
<keyword evidence="2" id="KW-1185">Reference proteome</keyword>
<comment type="caution">
    <text evidence="1">The sequence shown here is derived from an EMBL/GenBank/DDBJ whole genome shotgun (WGS) entry which is preliminary data.</text>
</comment>
<evidence type="ECO:0000313" key="1">
    <source>
        <dbReference type="EMBL" id="KAK0745171.1"/>
    </source>
</evidence>
<proteinExistence type="predicted"/>
<dbReference type="EMBL" id="JAUKTV010000002">
    <property type="protein sequence ID" value="KAK0745171.1"/>
    <property type="molecule type" value="Genomic_DNA"/>
</dbReference>
<accession>A0AA40K422</accession>
<protein>
    <submittedName>
        <fullName evidence="1">Uncharacterized protein</fullName>
    </submittedName>
</protein>
<name>A0AA40K422_9PEZI</name>
<gene>
    <name evidence="1" type="ORF">B0T21DRAFT_98662</name>
</gene>
<sequence length="101" mass="10928">MEIPSSLIDQETVCPNKWSRATGSAAFAPCSPVPVRSQLRALIRCHGWAGVNEVVANIVSAPLMVSSLRNLPLESSPIRSSGWLPFRPADEFGSLTLSCKY</sequence>
<reference evidence="1" key="1">
    <citation type="submission" date="2023-06" db="EMBL/GenBank/DDBJ databases">
        <title>Genome-scale phylogeny and comparative genomics of the fungal order Sordariales.</title>
        <authorList>
            <consortium name="Lawrence Berkeley National Laboratory"/>
            <person name="Hensen N."/>
            <person name="Bonometti L."/>
            <person name="Westerberg I."/>
            <person name="Brannstrom I.O."/>
            <person name="Guillou S."/>
            <person name="Cros-Aarteil S."/>
            <person name="Calhoun S."/>
            <person name="Haridas S."/>
            <person name="Kuo A."/>
            <person name="Mondo S."/>
            <person name="Pangilinan J."/>
            <person name="Riley R."/>
            <person name="Labutti K."/>
            <person name="Andreopoulos B."/>
            <person name="Lipzen A."/>
            <person name="Chen C."/>
            <person name="Yanf M."/>
            <person name="Daum C."/>
            <person name="Ng V."/>
            <person name="Clum A."/>
            <person name="Steindorff A."/>
            <person name="Ohm R."/>
            <person name="Martin F."/>
            <person name="Silar P."/>
            <person name="Natvig D."/>
            <person name="Lalanne C."/>
            <person name="Gautier V."/>
            <person name="Ament-Velasquez S.L."/>
            <person name="Kruys A."/>
            <person name="Hutchinson M.I."/>
            <person name="Powell A.J."/>
            <person name="Barry K."/>
            <person name="Miller A.N."/>
            <person name="Grigoriev I.V."/>
            <person name="Debuchy R."/>
            <person name="Gladieux P."/>
            <person name="Thoren M.H."/>
            <person name="Johannesson H."/>
        </authorList>
    </citation>
    <scope>NUCLEOTIDE SEQUENCE</scope>
    <source>
        <strain evidence="1">CBS 540.89</strain>
    </source>
</reference>
<organism evidence="1 2">
    <name type="scientific">Apiosordaria backusii</name>
    <dbReference type="NCBI Taxonomy" id="314023"/>
    <lineage>
        <taxon>Eukaryota</taxon>
        <taxon>Fungi</taxon>
        <taxon>Dikarya</taxon>
        <taxon>Ascomycota</taxon>
        <taxon>Pezizomycotina</taxon>
        <taxon>Sordariomycetes</taxon>
        <taxon>Sordariomycetidae</taxon>
        <taxon>Sordariales</taxon>
        <taxon>Lasiosphaeriaceae</taxon>
        <taxon>Apiosordaria</taxon>
    </lineage>
</organism>